<reference evidence="2 3" key="1">
    <citation type="journal article" date="2023" name="G3 (Bethesda)">
        <title>A chromosome-level genome assembly of Zasmidium syzygii isolated from banana leaves.</title>
        <authorList>
            <person name="van Westerhoven A.C."/>
            <person name="Mehrabi R."/>
            <person name="Talebi R."/>
            <person name="Steentjes M.B.F."/>
            <person name="Corcolon B."/>
            <person name="Chong P.A."/>
            <person name="Kema G.H.J."/>
            <person name="Seidl M.F."/>
        </authorList>
    </citation>
    <scope>NUCLEOTIDE SEQUENCE [LARGE SCALE GENOMIC DNA]</scope>
    <source>
        <strain evidence="2 3">P124</strain>
    </source>
</reference>
<feature type="compositionally biased region" description="Acidic residues" evidence="1">
    <location>
        <begin position="117"/>
        <end position="149"/>
    </location>
</feature>
<feature type="region of interest" description="Disordered" evidence="1">
    <location>
        <begin position="117"/>
        <end position="154"/>
    </location>
</feature>
<protein>
    <submittedName>
        <fullName evidence="2">Uncharacterized protein</fullName>
    </submittedName>
</protein>
<comment type="caution">
    <text evidence="2">The sequence shown here is derived from an EMBL/GenBank/DDBJ whole genome shotgun (WGS) entry which is preliminary data.</text>
</comment>
<sequence length="247" mass="27467">MADDTSSPAEKVFGIAELAEHILLSLAEASIRDTDADASEKRNTTEKPTHLKQKHSGIQPLACLTAVERVCCAFRDTITSSKKIQKLLQTNRSESHALWLLEDMLGLSVEEDLDWAEDDSEVASDDTSDAETDDESHDDSEQGSDDGFNDDSHRKISGSSIGVYNVDVAEEYTKTAFDGLNADASWRKVPILREATATTFISIYFKHSKSPSVVPGRQWWFLDSGATLGKLFDDYCNFILRVRTEHE</sequence>
<evidence type="ECO:0000313" key="2">
    <source>
        <dbReference type="EMBL" id="KAK4501145.1"/>
    </source>
</evidence>
<accession>A0ABR0EIT0</accession>
<feature type="compositionally biased region" description="Basic and acidic residues" evidence="1">
    <location>
        <begin position="34"/>
        <end position="49"/>
    </location>
</feature>
<dbReference type="Proteomes" id="UP001305779">
    <property type="component" value="Unassembled WGS sequence"/>
</dbReference>
<keyword evidence="3" id="KW-1185">Reference proteome</keyword>
<evidence type="ECO:0000256" key="1">
    <source>
        <dbReference type="SAM" id="MobiDB-lite"/>
    </source>
</evidence>
<evidence type="ECO:0000313" key="3">
    <source>
        <dbReference type="Proteomes" id="UP001305779"/>
    </source>
</evidence>
<proteinExistence type="predicted"/>
<name>A0ABR0EIT0_ZASCE</name>
<organism evidence="2 3">
    <name type="scientific">Zasmidium cellare</name>
    <name type="common">Wine cellar mold</name>
    <name type="synonym">Racodium cellare</name>
    <dbReference type="NCBI Taxonomy" id="395010"/>
    <lineage>
        <taxon>Eukaryota</taxon>
        <taxon>Fungi</taxon>
        <taxon>Dikarya</taxon>
        <taxon>Ascomycota</taxon>
        <taxon>Pezizomycotina</taxon>
        <taxon>Dothideomycetes</taxon>
        <taxon>Dothideomycetidae</taxon>
        <taxon>Mycosphaerellales</taxon>
        <taxon>Mycosphaerellaceae</taxon>
        <taxon>Zasmidium</taxon>
    </lineage>
</organism>
<feature type="region of interest" description="Disordered" evidence="1">
    <location>
        <begin position="34"/>
        <end position="55"/>
    </location>
</feature>
<gene>
    <name evidence="2" type="ORF">PRZ48_006951</name>
</gene>
<dbReference type="EMBL" id="JAXOVC010000005">
    <property type="protein sequence ID" value="KAK4501145.1"/>
    <property type="molecule type" value="Genomic_DNA"/>
</dbReference>